<dbReference type="Pfam" id="PF14452">
    <property type="entry name" value="Multi_ubiq"/>
    <property type="match status" value="2"/>
</dbReference>
<dbReference type="AlphaFoldDB" id="A0A7Y6TZ03"/>
<proteinExistence type="predicted"/>
<evidence type="ECO:0000259" key="1">
    <source>
        <dbReference type="Pfam" id="PF14452"/>
    </source>
</evidence>
<dbReference type="InterPro" id="IPR027802">
    <property type="entry name" value="Multi-ubiquitin_dom"/>
</dbReference>
<accession>A0A7Y6TZ03</accession>
<keyword evidence="3" id="KW-1185">Reference proteome</keyword>
<name>A0A7Y6TZ03_9BURK</name>
<organism evidence="2 3">
    <name type="scientific">Piscinibacter koreensis</name>
    <dbReference type="NCBI Taxonomy" id="2742824"/>
    <lineage>
        <taxon>Bacteria</taxon>
        <taxon>Pseudomonadati</taxon>
        <taxon>Pseudomonadota</taxon>
        <taxon>Betaproteobacteria</taxon>
        <taxon>Burkholderiales</taxon>
        <taxon>Sphaerotilaceae</taxon>
        <taxon>Piscinibacter</taxon>
    </lineage>
</organism>
<evidence type="ECO:0000313" key="3">
    <source>
        <dbReference type="Proteomes" id="UP000529637"/>
    </source>
</evidence>
<feature type="domain" description="Multi-ubiquitin" evidence="1">
    <location>
        <begin position="26"/>
        <end position="86"/>
    </location>
</feature>
<comment type="caution">
    <text evidence="2">The sequence shown here is derived from an EMBL/GenBank/DDBJ whole genome shotgun (WGS) entry which is preliminary data.</text>
</comment>
<evidence type="ECO:0000313" key="2">
    <source>
        <dbReference type="EMBL" id="NUZ08642.1"/>
    </source>
</evidence>
<gene>
    <name evidence="2" type="ORF">HQN59_23130</name>
</gene>
<protein>
    <submittedName>
        <fullName evidence="2">Multiubiquitin domain-containing protein</fullName>
    </submittedName>
</protein>
<feature type="domain" description="Multi-ubiquitin" evidence="1">
    <location>
        <begin position="93"/>
        <end position="158"/>
    </location>
</feature>
<dbReference type="RefSeq" id="WP_176071505.1">
    <property type="nucleotide sequence ID" value="NZ_JABWMJ010000015.1"/>
</dbReference>
<dbReference type="EMBL" id="JABWMJ010000015">
    <property type="protein sequence ID" value="NUZ08642.1"/>
    <property type="molecule type" value="Genomic_DNA"/>
</dbReference>
<sequence length="231" mass="26228">MQSDTQHNQAARLQGQAIEVLDEHFNRRSARIDDDRVTGRQIAEAAGFNSSDEVIVLQQLPGGALEELRPEELVNLNQPGVERFFVIEGDATYRFFLDGLKLEWPRARVNAKTLLRLARKDDEFEVVQQLEDAPDKVLDDDDVVDLSQEGTEHFKTRKGSKLVKVLYNEQPFELTKGTYTTEQLIAIFNVEPGYLLDLWVDGRLVELKPGQELKLKAGMHFTSHPPRGQSS</sequence>
<reference evidence="2 3" key="1">
    <citation type="submission" date="2020-06" db="EMBL/GenBank/DDBJ databases">
        <title>Schlegella sp. ID0723 isolated from air conditioner.</title>
        <authorList>
            <person name="Kim D.Y."/>
            <person name="Kim D.-U."/>
        </authorList>
    </citation>
    <scope>NUCLEOTIDE SEQUENCE [LARGE SCALE GENOMIC DNA]</scope>
    <source>
        <strain evidence="2 3">ID0723</strain>
    </source>
</reference>
<dbReference type="Proteomes" id="UP000529637">
    <property type="component" value="Unassembled WGS sequence"/>
</dbReference>